<dbReference type="PANTHER" id="PTHR30535">
    <property type="entry name" value="VITAMIN B12-BINDING PROTEIN"/>
    <property type="match status" value="1"/>
</dbReference>
<dbReference type="PROSITE" id="PS50983">
    <property type="entry name" value="FE_B12_PBP"/>
    <property type="match status" value="1"/>
</dbReference>
<sequence>MKALRFIVAICLGSLCVPQVIAQGSSVDGQRIITVDGGVTEIAVELGATDRIVGVDSTSLFIPEVRSLPVVGYMRALSSEGLLSLNPDILITTSDAGPPSVLSQVERAKVRVENVDNAYTFAGIQSKIAQIGRILNLTDEAVLLEQKVAGEFSKINENIMVYPEHYKVMFVMDSGERGFMVSGKGTRAAGILDIAGLDNAFADVSGYKALTPESALLANPDVILVFHSKLSIDKIKANPAIRLTDAVKHDRVFNVDSLNLLNFGSNTGQSVLALQEWLLNK</sequence>
<comment type="caution">
    <text evidence="3">The sequence shown here is derived from an EMBL/GenBank/DDBJ whole genome shotgun (WGS) entry which is preliminary data.</text>
</comment>
<feature type="chain" id="PRO_5020987733" evidence="1">
    <location>
        <begin position="23"/>
        <end position="281"/>
    </location>
</feature>
<dbReference type="EMBL" id="SNXC01000011">
    <property type="protein sequence ID" value="TDO98070.1"/>
    <property type="molecule type" value="Genomic_DNA"/>
</dbReference>
<evidence type="ECO:0000256" key="1">
    <source>
        <dbReference type="SAM" id="SignalP"/>
    </source>
</evidence>
<organism evidence="3 4">
    <name type="scientific">Marinomonas balearica</name>
    <dbReference type="NCBI Taxonomy" id="491947"/>
    <lineage>
        <taxon>Bacteria</taxon>
        <taxon>Pseudomonadati</taxon>
        <taxon>Pseudomonadota</taxon>
        <taxon>Gammaproteobacteria</taxon>
        <taxon>Oceanospirillales</taxon>
        <taxon>Oceanospirillaceae</taxon>
        <taxon>Marinomonas</taxon>
    </lineage>
</organism>
<evidence type="ECO:0000259" key="2">
    <source>
        <dbReference type="PROSITE" id="PS50983"/>
    </source>
</evidence>
<protein>
    <submittedName>
        <fullName evidence="3">Iron complex transport system substrate-binding protein</fullName>
    </submittedName>
</protein>
<dbReference type="SUPFAM" id="SSF53807">
    <property type="entry name" value="Helical backbone' metal receptor"/>
    <property type="match status" value="1"/>
</dbReference>
<proteinExistence type="predicted"/>
<dbReference type="Proteomes" id="UP000294656">
    <property type="component" value="Unassembled WGS sequence"/>
</dbReference>
<dbReference type="RefSeq" id="WP_133503488.1">
    <property type="nucleotide sequence ID" value="NZ_SNXC01000011.1"/>
</dbReference>
<gene>
    <name evidence="3" type="ORF">DFP79_1702</name>
</gene>
<reference evidence="3 4" key="1">
    <citation type="submission" date="2019-03" db="EMBL/GenBank/DDBJ databases">
        <title>Genomic Encyclopedia of Type Strains, Phase III (KMG-III): the genomes of soil and plant-associated and newly described type strains.</title>
        <authorList>
            <person name="Whitman W."/>
        </authorList>
    </citation>
    <scope>NUCLEOTIDE SEQUENCE [LARGE SCALE GENOMIC DNA]</scope>
    <source>
        <strain evidence="3 4">CECT 7378</strain>
    </source>
</reference>
<dbReference type="InterPro" id="IPR050902">
    <property type="entry name" value="ABC_Transporter_SBP"/>
</dbReference>
<feature type="signal peptide" evidence="1">
    <location>
        <begin position="1"/>
        <end position="22"/>
    </location>
</feature>
<name>A0A4R6MBL0_9GAMM</name>
<dbReference type="Gene3D" id="3.40.50.1980">
    <property type="entry name" value="Nitrogenase molybdenum iron protein domain"/>
    <property type="match status" value="2"/>
</dbReference>
<keyword evidence="4" id="KW-1185">Reference proteome</keyword>
<dbReference type="AlphaFoldDB" id="A0A4R6MBL0"/>
<dbReference type="PANTHER" id="PTHR30535:SF4">
    <property type="entry name" value="HEMIN-BINDING PERIPLASMIC PROTEIN HMUT"/>
    <property type="match status" value="1"/>
</dbReference>
<accession>A0A4R6MBL0</accession>
<dbReference type="OrthoDB" id="9797736at2"/>
<feature type="domain" description="Fe/B12 periplasmic-binding" evidence="2">
    <location>
        <begin position="31"/>
        <end position="281"/>
    </location>
</feature>
<evidence type="ECO:0000313" key="3">
    <source>
        <dbReference type="EMBL" id="TDO98070.1"/>
    </source>
</evidence>
<dbReference type="Pfam" id="PF01497">
    <property type="entry name" value="Peripla_BP_2"/>
    <property type="match status" value="1"/>
</dbReference>
<keyword evidence="1" id="KW-0732">Signal</keyword>
<dbReference type="InterPro" id="IPR002491">
    <property type="entry name" value="ABC_transptr_periplasmic_BD"/>
</dbReference>
<evidence type="ECO:0000313" key="4">
    <source>
        <dbReference type="Proteomes" id="UP000294656"/>
    </source>
</evidence>